<dbReference type="Pfam" id="PF00535">
    <property type="entry name" value="Glycos_transf_2"/>
    <property type="match status" value="1"/>
</dbReference>
<name>A0A8J7UVA6_9BACT</name>
<dbReference type="CDD" id="cd00761">
    <property type="entry name" value="Glyco_tranf_GTA_type"/>
    <property type="match status" value="1"/>
</dbReference>
<evidence type="ECO:0000259" key="1">
    <source>
        <dbReference type="Pfam" id="PF00535"/>
    </source>
</evidence>
<dbReference type="AlphaFoldDB" id="A0A8J7UVA6"/>
<dbReference type="Gene3D" id="3.90.550.10">
    <property type="entry name" value="Spore Coat Polysaccharide Biosynthesis Protein SpsA, Chain A"/>
    <property type="match status" value="2"/>
</dbReference>
<protein>
    <submittedName>
        <fullName evidence="2">Glycosyltransferase family 2 protein</fullName>
    </submittedName>
</protein>
<dbReference type="InterPro" id="IPR050834">
    <property type="entry name" value="Glycosyltransf_2"/>
</dbReference>
<dbReference type="PANTHER" id="PTHR43685">
    <property type="entry name" value="GLYCOSYLTRANSFERASE"/>
    <property type="match status" value="1"/>
</dbReference>
<dbReference type="SUPFAM" id="SSF53448">
    <property type="entry name" value="Nucleotide-diphospho-sugar transferases"/>
    <property type="match status" value="2"/>
</dbReference>
<evidence type="ECO:0000313" key="2">
    <source>
        <dbReference type="EMBL" id="MBP3193250.1"/>
    </source>
</evidence>
<reference evidence="2" key="1">
    <citation type="submission" date="2021-02" db="EMBL/GenBank/DDBJ databases">
        <title>Natronogracilivirga saccharolytica gen. nov. sp. nov. a new anaerobic, haloalkiliphilic carbohydrate-fermenting bacterium from soda lake and proposing of Cyclonatronumiaceae fam. nov. in the phylum Balneolaeota.</title>
        <authorList>
            <person name="Zhilina T.N."/>
            <person name="Sorokin D.Y."/>
            <person name="Zavarzina D.G."/>
            <person name="Toshchakov S.V."/>
            <person name="Kublanov I.V."/>
        </authorList>
    </citation>
    <scope>NUCLEOTIDE SEQUENCE</scope>
    <source>
        <strain evidence="2">Z-1702</strain>
    </source>
</reference>
<feature type="domain" description="Glycosyltransferase 2-like" evidence="1">
    <location>
        <begin position="247"/>
        <end position="381"/>
    </location>
</feature>
<keyword evidence="3" id="KW-1185">Reference proteome</keyword>
<gene>
    <name evidence="2" type="ORF">NATSA_11285</name>
</gene>
<comment type="caution">
    <text evidence="2">The sequence shown here is derived from an EMBL/GenBank/DDBJ whole genome shotgun (WGS) entry which is preliminary data.</text>
</comment>
<dbReference type="PANTHER" id="PTHR43685:SF2">
    <property type="entry name" value="GLYCOSYLTRANSFERASE 2-LIKE DOMAIN-CONTAINING PROTEIN"/>
    <property type="match status" value="1"/>
</dbReference>
<accession>A0A8J7UVA6</accession>
<dbReference type="EMBL" id="JAFIDN010000009">
    <property type="protein sequence ID" value="MBP3193250.1"/>
    <property type="molecule type" value="Genomic_DNA"/>
</dbReference>
<sequence>MSNNVTCFLPNHGGKHTEKTIDALLASDKITEIVLLGDQPSGISKERTTDLQVDALKSSKAFRAISEHAQSDYILYLLTDTLIDPGQFCIDRMVQVADDTGAGIVYSDYREIEGDKTTAHPVTDYQFGSVRDDFDFGPLVLIRSKALSEAVASFEKDFSFAGWYDTRLRISQNYELSRISEFLYNTVATDTRKSGEKMFDYVDPKNRDVQIEMEEAFTSHLKAIGAYLKPEFKDVREEDRQWPVEASVVIPVMNRARTIRDAVESVLKQQTDYEFNLIVVDNYSTDGTTEILEEIAAKDKRLKHIIPQRKDLGIGGCWNEAVHSEYCGKYAIQLDSDDIYKDETTITRILEVFHKEKCAMVVGSYQMTDIDLNEIPPGIVDHREWTPENGRNNAIRINGLGAPRAFYTPVLRQIKIPNVSYGEDYAVGLAISRTYQIGRIYDPIYCVRRWDDNTDASLDIPRQNAHNAYKDKVRTFELKARQQKNAQNV</sequence>
<dbReference type="InterPro" id="IPR029044">
    <property type="entry name" value="Nucleotide-diphossugar_trans"/>
</dbReference>
<proteinExistence type="predicted"/>
<dbReference type="Proteomes" id="UP000673975">
    <property type="component" value="Unassembled WGS sequence"/>
</dbReference>
<dbReference type="RefSeq" id="WP_210512708.1">
    <property type="nucleotide sequence ID" value="NZ_JAFIDN010000009.1"/>
</dbReference>
<evidence type="ECO:0000313" key="3">
    <source>
        <dbReference type="Proteomes" id="UP000673975"/>
    </source>
</evidence>
<organism evidence="2 3">
    <name type="scientific">Natronogracilivirga saccharolytica</name>
    <dbReference type="NCBI Taxonomy" id="2812953"/>
    <lineage>
        <taxon>Bacteria</taxon>
        <taxon>Pseudomonadati</taxon>
        <taxon>Balneolota</taxon>
        <taxon>Balneolia</taxon>
        <taxon>Balneolales</taxon>
        <taxon>Cyclonatronaceae</taxon>
        <taxon>Natronogracilivirga</taxon>
    </lineage>
</organism>
<dbReference type="InterPro" id="IPR001173">
    <property type="entry name" value="Glyco_trans_2-like"/>
</dbReference>